<organism evidence="2 3">
    <name type="scientific">Araneus ventricosus</name>
    <name type="common">Orbweaver spider</name>
    <name type="synonym">Epeira ventricosa</name>
    <dbReference type="NCBI Taxonomy" id="182803"/>
    <lineage>
        <taxon>Eukaryota</taxon>
        <taxon>Metazoa</taxon>
        <taxon>Ecdysozoa</taxon>
        <taxon>Arthropoda</taxon>
        <taxon>Chelicerata</taxon>
        <taxon>Arachnida</taxon>
        <taxon>Araneae</taxon>
        <taxon>Araneomorphae</taxon>
        <taxon>Entelegynae</taxon>
        <taxon>Araneoidea</taxon>
        <taxon>Araneidae</taxon>
        <taxon>Araneus</taxon>
    </lineage>
</organism>
<dbReference type="AlphaFoldDB" id="A0A4Y2P442"/>
<gene>
    <name evidence="2" type="ORF">AVEN_219425_1</name>
</gene>
<feature type="compositionally biased region" description="Basic and acidic residues" evidence="1">
    <location>
        <begin position="36"/>
        <end position="46"/>
    </location>
</feature>
<evidence type="ECO:0000313" key="2">
    <source>
        <dbReference type="EMBL" id="GBN46658.1"/>
    </source>
</evidence>
<reference evidence="2 3" key="1">
    <citation type="journal article" date="2019" name="Sci. Rep.">
        <title>Orb-weaving spider Araneus ventricosus genome elucidates the spidroin gene catalogue.</title>
        <authorList>
            <person name="Kono N."/>
            <person name="Nakamura H."/>
            <person name="Ohtoshi R."/>
            <person name="Moran D.A.P."/>
            <person name="Shinohara A."/>
            <person name="Yoshida Y."/>
            <person name="Fujiwara M."/>
            <person name="Mori M."/>
            <person name="Tomita M."/>
            <person name="Arakawa K."/>
        </authorList>
    </citation>
    <scope>NUCLEOTIDE SEQUENCE [LARGE SCALE GENOMIC DNA]</scope>
</reference>
<comment type="caution">
    <text evidence="2">The sequence shown here is derived from an EMBL/GenBank/DDBJ whole genome shotgun (WGS) entry which is preliminary data.</text>
</comment>
<proteinExistence type="predicted"/>
<dbReference type="EMBL" id="BGPR01010529">
    <property type="protein sequence ID" value="GBN46658.1"/>
    <property type="molecule type" value="Genomic_DNA"/>
</dbReference>
<name>A0A4Y2P442_ARAVE</name>
<protein>
    <submittedName>
        <fullName evidence="2">Uncharacterized protein</fullName>
    </submittedName>
</protein>
<sequence length="127" mass="14076">MLKLMVMSDVDYNSLPVPFGHIACELADENTAPDGFNKEHRKRQESGDVSQRGHQGQATVPTKRKLGAAGSSKENVPAKKPRVSTTDARLKRMASRKTAKVACPKKDDDERFKEALMRAKLQLVSLQ</sequence>
<feature type="region of interest" description="Disordered" evidence="1">
    <location>
        <begin position="31"/>
        <end position="108"/>
    </location>
</feature>
<evidence type="ECO:0000313" key="3">
    <source>
        <dbReference type="Proteomes" id="UP000499080"/>
    </source>
</evidence>
<dbReference type="Proteomes" id="UP000499080">
    <property type="component" value="Unassembled WGS sequence"/>
</dbReference>
<keyword evidence="3" id="KW-1185">Reference proteome</keyword>
<feature type="compositionally biased region" description="Polar residues" evidence="1">
    <location>
        <begin position="47"/>
        <end position="60"/>
    </location>
</feature>
<accession>A0A4Y2P442</accession>
<evidence type="ECO:0000256" key="1">
    <source>
        <dbReference type="SAM" id="MobiDB-lite"/>
    </source>
</evidence>